<dbReference type="InterPro" id="IPR014729">
    <property type="entry name" value="Rossmann-like_a/b/a_fold"/>
</dbReference>
<dbReference type="NCBIfam" id="TIGR00420">
    <property type="entry name" value="trmU"/>
    <property type="match status" value="1"/>
</dbReference>
<comment type="catalytic activity">
    <reaction evidence="9">
        <text>S-sulfanyl-L-cysteinyl-[protein] + uridine(34) in tRNA + AH2 + ATP = 2-thiouridine(34) in tRNA + L-cysteinyl-[protein] + A + AMP + diphosphate + H(+)</text>
        <dbReference type="Rhea" id="RHEA:47032"/>
        <dbReference type="Rhea" id="RHEA-COMP:10131"/>
        <dbReference type="Rhea" id="RHEA-COMP:11726"/>
        <dbReference type="Rhea" id="RHEA-COMP:11727"/>
        <dbReference type="Rhea" id="RHEA-COMP:11728"/>
        <dbReference type="ChEBI" id="CHEBI:13193"/>
        <dbReference type="ChEBI" id="CHEBI:15378"/>
        <dbReference type="ChEBI" id="CHEBI:17499"/>
        <dbReference type="ChEBI" id="CHEBI:29950"/>
        <dbReference type="ChEBI" id="CHEBI:30616"/>
        <dbReference type="ChEBI" id="CHEBI:33019"/>
        <dbReference type="ChEBI" id="CHEBI:61963"/>
        <dbReference type="ChEBI" id="CHEBI:65315"/>
        <dbReference type="ChEBI" id="CHEBI:87170"/>
        <dbReference type="ChEBI" id="CHEBI:456215"/>
        <dbReference type="EC" id="2.8.1.13"/>
    </reaction>
</comment>
<dbReference type="GO" id="GO:0008168">
    <property type="term" value="F:methyltransferase activity"/>
    <property type="evidence" value="ECO:0007669"/>
    <property type="project" value="UniProtKB-KW"/>
</dbReference>
<dbReference type="KEGG" id="zin:ZICARI_191"/>
<dbReference type="PANTHER" id="PTHR11933:SF5">
    <property type="entry name" value="MITOCHONDRIAL TRNA-SPECIFIC 2-THIOURIDYLASE 1"/>
    <property type="match status" value="1"/>
</dbReference>
<feature type="domain" description="tRNA-specific 2-thiouridylase MnmA-like central" evidence="11">
    <location>
        <begin position="205"/>
        <end position="272"/>
    </location>
</feature>
<evidence type="ECO:0000256" key="7">
    <source>
        <dbReference type="ARBA" id="ARBA00022884"/>
    </source>
</evidence>
<keyword evidence="6" id="KW-0067">ATP-binding</keyword>
<feature type="domain" description="tRNA-specific 2-thiouridylase MnmA-like C-terminal" evidence="10">
    <location>
        <begin position="282"/>
        <end position="357"/>
    </location>
</feature>
<dbReference type="Proteomes" id="UP000001303">
    <property type="component" value="Chromosome"/>
</dbReference>
<dbReference type="EC" id="2.8.1.13" evidence="1"/>
<accession>E0TJ18</accession>
<dbReference type="Pfam" id="PF20259">
    <property type="entry name" value="tRNA_Me_trans_M"/>
    <property type="match status" value="1"/>
</dbReference>
<keyword evidence="3 12" id="KW-0808">Transferase</keyword>
<dbReference type="SUPFAM" id="SSF52402">
    <property type="entry name" value="Adenine nucleotide alpha hydrolases-like"/>
    <property type="match status" value="1"/>
</dbReference>
<keyword evidence="2" id="KW-0820">tRNA-binding</keyword>
<dbReference type="NCBIfam" id="NF001138">
    <property type="entry name" value="PRK00143.1"/>
    <property type="match status" value="1"/>
</dbReference>
<evidence type="ECO:0000256" key="9">
    <source>
        <dbReference type="ARBA" id="ARBA00051542"/>
    </source>
</evidence>
<gene>
    <name evidence="12" type="primary">mnmA</name>
    <name evidence="12" type="ordered locus">ZICARI_191</name>
</gene>
<keyword evidence="12" id="KW-0489">Methyltransferase</keyword>
<dbReference type="GO" id="GO:0032259">
    <property type="term" value="P:methylation"/>
    <property type="evidence" value="ECO:0007669"/>
    <property type="project" value="UniProtKB-KW"/>
</dbReference>
<evidence type="ECO:0000313" key="12">
    <source>
        <dbReference type="EMBL" id="ADM89795.1"/>
    </source>
</evidence>
<dbReference type="GO" id="GO:0000049">
    <property type="term" value="F:tRNA binding"/>
    <property type="evidence" value="ECO:0007669"/>
    <property type="project" value="UniProtKB-KW"/>
</dbReference>
<dbReference type="GO" id="GO:0005524">
    <property type="term" value="F:ATP binding"/>
    <property type="evidence" value="ECO:0007669"/>
    <property type="project" value="UniProtKB-KW"/>
</dbReference>
<organism evidence="12 13">
    <name type="scientific">Zinderia insecticola (strain CARI)</name>
    <dbReference type="NCBI Taxonomy" id="871271"/>
    <lineage>
        <taxon>Bacteria</taxon>
        <taxon>Pseudomonadati</taxon>
        <taxon>Pseudomonadota</taxon>
        <taxon>Betaproteobacteria</taxon>
        <taxon>Burkholderiales</taxon>
        <taxon>Oxalobacteraceae</taxon>
        <taxon>Candidatus Zinderia</taxon>
    </lineage>
</organism>
<dbReference type="Gene3D" id="3.40.50.620">
    <property type="entry name" value="HUPs"/>
    <property type="match status" value="1"/>
</dbReference>
<evidence type="ECO:0000256" key="3">
    <source>
        <dbReference type="ARBA" id="ARBA00022679"/>
    </source>
</evidence>
<dbReference type="GO" id="GO:0103016">
    <property type="term" value="F:tRNA-uridine 2-sulfurtransferase activity"/>
    <property type="evidence" value="ECO:0007669"/>
    <property type="project" value="UniProtKB-EC"/>
</dbReference>
<evidence type="ECO:0000256" key="2">
    <source>
        <dbReference type="ARBA" id="ARBA00022555"/>
    </source>
</evidence>
<keyword evidence="13" id="KW-1185">Reference proteome</keyword>
<name>E0TJ18_ZINIC</name>
<evidence type="ECO:0000256" key="8">
    <source>
        <dbReference type="ARBA" id="ARBA00023157"/>
    </source>
</evidence>
<proteinExistence type="predicted"/>
<dbReference type="InterPro" id="IPR004506">
    <property type="entry name" value="MnmA-like"/>
</dbReference>
<dbReference type="Gene3D" id="2.30.30.280">
    <property type="entry name" value="Adenine nucleotide alpha hydrolases-like domains"/>
    <property type="match status" value="1"/>
</dbReference>
<dbReference type="Gene3D" id="2.40.30.10">
    <property type="entry name" value="Translation factors"/>
    <property type="match status" value="1"/>
</dbReference>
<dbReference type="PANTHER" id="PTHR11933">
    <property type="entry name" value="TRNA 5-METHYLAMINOMETHYL-2-THIOURIDYLATE -METHYLTRANSFERASE"/>
    <property type="match status" value="1"/>
</dbReference>
<keyword evidence="8" id="KW-1015">Disulfide bond</keyword>
<keyword evidence="4" id="KW-0819">tRNA processing</keyword>
<dbReference type="Pfam" id="PF03054">
    <property type="entry name" value="tRNA_Me_trans"/>
    <property type="match status" value="1"/>
</dbReference>
<reference key="2">
    <citation type="submission" date="2010-08" db="EMBL/GenBank/DDBJ databases">
        <title>Functional convergence in reduced genomes of bacterial symbionts spanning 200 million years of evolution.</title>
        <authorList>
            <person name="McCutcheon J.P."/>
            <person name="Moran N.A."/>
        </authorList>
    </citation>
    <scope>NUCLEOTIDE SEQUENCE</scope>
    <source>
        <strain>CARI</strain>
    </source>
</reference>
<evidence type="ECO:0000313" key="13">
    <source>
        <dbReference type="Proteomes" id="UP000001303"/>
    </source>
</evidence>
<dbReference type="EMBL" id="CP002161">
    <property type="protein sequence ID" value="ADM89795.1"/>
    <property type="molecule type" value="Genomic_DNA"/>
</dbReference>
<keyword evidence="5" id="KW-0547">Nucleotide-binding</keyword>
<dbReference type="STRING" id="871271.ZICARI_191"/>
<dbReference type="AlphaFoldDB" id="E0TJ18"/>
<reference evidence="12 13" key="1">
    <citation type="journal article" date="2010" name="Genome Biol. Evol.">
        <title>Functional convergence in reduced genomes of bacterial symbionts spanning 200 My of evolution.</title>
        <authorList>
            <person name="McCutcheon J.P."/>
            <person name="Moran N.A."/>
        </authorList>
    </citation>
    <scope>NUCLEOTIDE SEQUENCE [LARGE SCALE GENOMIC DNA]</scope>
    <source>
        <strain evidence="12 13">CARI</strain>
    </source>
</reference>
<evidence type="ECO:0000256" key="5">
    <source>
        <dbReference type="ARBA" id="ARBA00022741"/>
    </source>
</evidence>
<keyword evidence="7" id="KW-0694">RNA-binding</keyword>
<dbReference type="InterPro" id="IPR023382">
    <property type="entry name" value="MnmA-like_central_sf"/>
</dbReference>
<dbReference type="CDD" id="cd01998">
    <property type="entry name" value="MnmA_TRMU-like"/>
    <property type="match status" value="1"/>
</dbReference>
<dbReference type="HOGENOM" id="CLU_035188_0_0_4"/>
<protein>
    <recommendedName>
        <fullName evidence="1">tRNA-uridine 2-sulfurtransferase</fullName>
        <ecNumber evidence="1">2.8.1.13</ecNumber>
    </recommendedName>
</protein>
<evidence type="ECO:0000259" key="11">
    <source>
        <dbReference type="Pfam" id="PF20259"/>
    </source>
</evidence>
<dbReference type="InterPro" id="IPR046885">
    <property type="entry name" value="MnmA-like_C"/>
</dbReference>
<evidence type="ECO:0000256" key="4">
    <source>
        <dbReference type="ARBA" id="ARBA00022694"/>
    </source>
</evidence>
<dbReference type="Pfam" id="PF20258">
    <property type="entry name" value="tRNA_Me_trans_C"/>
    <property type="match status" value="1"/>
</dbReference>
<evidence type="ECO:0000259" key="10">
    <source>
        <dbReference type="Pfam" id="PF20258"/>
    </source>
</evidence>
<sequence length="365" mass="43474">MKKKIILAMSGGIDSSITAWLLKKKGYKVIGIFMKNWHFNNNSIFDSNCKEFLDALKISEYLKIKIKILDFSKKYRKFIFNKFLKEYKKNNIPNPDILCNSIIKFKFFLNYCIKKFKIKLIATGHYLRIKKYKNKFFLLKALDKKKDQSYFLYSLNKKNISNIIFPLGDLNKKDIRRIAKKIKFFNYNKKDSIGICFIGKNKIIKFLSYYIIFNPGYIKLLNEKKINKHLGINFYNIGQRKGLKIGGIKNNKKNKPWYVIFKDIKNNIIYISNKNNNFLKIKKIYIKKINFILNKKLSNKILYNCKIKHGKKISFCKIKNITPKIIYIKFLNLQKNINNGQSIIIYYKEFCLFGGIIKSFFFKKC</sequence>
<dbReference type="InterPro" id="IPR046884">
    <property type="entry name" value="MnmA-like_central"/>
</dbReference>
<dbReference type="GO" id="GO:0002143">
    <property type="term" value="P:tRNA wobble position uridine thiolation"/>
    <property type="evidence" value="ECO:0007669"/>
    <property type="project" value="TreeGrafter"/>
</dbReference>
<evidence type="ECO:0000256" key="6">
    <source>
        <dbReference type="ARBA" id="ARBA00022840"/>
    </source>
</evidence>
<evidence type="ECO:0000256" key="1">
    <source>
        <dbReference type="ARBA" id="ARBA00011949"/>
    </source>
</evidence>